<dbReference type="InterPro" id="IPR016181">
    <property type="entry name" value="Acyl_CoA_acyltransferase"/>
</dbReference>
<dbReference type="InterPro" id="IPR050832">
    <property type="entry name" value="Bact_Acetyltransf"/>
</dbReference>
<evidence type="ECO:0000259" key="3">
    <source>
        <dbReference type="PROSITE" id="PS51186"/>
    </source>
</evidence>
<dbReference type="PROSITE" id="PS51186">
    <property type="entry name" value="GNAT"/>
    <property type="match status" value="1"/>
</dbReference>
<name>A0A4Q2SBN4_9ACTN</name>
<dbReference type="PANTHER" id="PTHR43877">
    <property type="entry name" value="AMINOALKYLPHOSPHONATE N-ACETYLTRANSFERASE-RELATED-RELATED"/>
    <property type="match status" value="1"/>
</dbReference>
<dbReference type="GO" id="GO:0016747">
    <property type="term" value="F:acyltransferase activity, transferring groups other than amino-acyl groups"/>
    <property type="evidence" value="ECO:0007669"/>
    <property type="project" value="InterPro"/>
</dbReference>
<accession>A0A4Q2SBN4</accession>
<dbReference type="Pfam" id="PF00583">
    <property type="entry name" value="Acetyltransf_1"/>
    <property type="match status" value="1"/>
</dbReference>
<dbReference type="InterPro" id="IPR000182">
    <property type="entry name" value="GNAT_dom"/>
</dbReference>
<dbReference type="SUPFAM" id="SSF55729">
    <property type="entry name" value="Acyl-CoA N-acyltransferases (Nat)"/>
    <property type="match status" value="1"/>
</dbReference>
<dbReference type="Proteomes" id="UP000293291">
    <property type="component" value="Unassembled WGS sequence"/>
</dbReference>
<dbReference type="CDD" id="cd04301">
    <property type="entry name" value="NAT_SF"/>
    <property type="match status" value="1"/>
</dbReference>
<organism evidence="4 5">
    <name type="scientific">Nocardioides ganghwensis</name>
    <dbReference type="NCBI Taxonomy" id="252230"/>
    <lineage>
        <taxon>Bacteria</taxon>
        <taxon>Bacillati</taxon>
        <taxon>Actinomycetota</taxon>
        <taxon>Actinomycetes</taxon>
        <taxon>Propionibacteriales</taxon>
        <taxon>Nocardioidaceae</taxon>
        <taxon>Nocardioides</taxon>
    </lineage>
</organism>
<evidence type="ECO:0000313" key="4">
    <source>
        <dbReference type="EMBL" id="RYB98744.1"/>
    </source>
</evidence>
<dbReference type="OrthoDB" id="69535at2"/>
<keyword evidence="1 4" id="KW-0808">Transferase</keyword>
<evidence type="ECO:0000256" key="2">
    <source>
        <dbReference type="ARBA" id="ARBA00023315"/>
    </source>
</evidence>
<evidence type="ECO:0000313" key="5">
    <source>
        <dbReference type="Proteomes" id="UP000293291"/>
    </source>
</evidence>
<evidence type="ECO:0000256" key="1">
    <source>
        <dbReference type="ARBA" id="ARBA00022679"/>
    </source>
</evidence>
<comment type="caution">
    <text evidence="4">The sequence shown here is derived from an EMBL/GenBank/DDBJ whole genome shotgun (WGS) entry which is preliminary data.</text>
</comment>
<keyword evidence="2" id="KW-0012">Acyltransferase</keyword>
<proteinExistence type="predicted"/>
<sequence length="183" mass="19344">MRSVTTAPPLPAYDVRLAGVAEVAGICEVCSEGFAESSRGLLPPATIEQQAAAYYAPDRVLREVLSAGEDPRWQGYVVAVTAAGRVLGAAGGGVAPHGLGQVYVLYLDPALRGRGVGTALLDFVTAQQRSVDASEQWVSVTDGNRMGIPFYLARGFVVRDRVPFTTTDGRPTGAHSLRMSRPV</sequence>
<dbReference type="PANTHER" id="PTHR43877:SF1">
    <property type="entry name" value="ACETYLTRANSFERASE"/>
    <property type="match status" value="1"/>
</dbReference>
<dbReference type="EMBL" id="SDWU01000021">
    <property type="protein sequence ID" value="RYB98744.1"/>
    <property type="molecule type" value="Genomic_DNA"/>
</dbReference>
<protein>
    <submittedName>
        <fullName evidence="4">GNAT family N-acetyltransferase</fullName>
    </submittedName>
</protein>
<gene>
    <name evidence="4" type="ORF">EUA07_17085</name>
</gene>
<keyword evidence="5" id="KW-1185">Reference proteome</keyword>
<feature type="domain" description="N-acetyltransferase" evidence="3">
    <location>
        <begin position="13"/>
        <end position="183"/>
    </location>
</feature>
<reference evidence="4 5" key="1">
    <citation type="submission" date="2019-01" db="EMBL/GenBank/DDBJ databases">
        <title>Novel species of Nocardioides.</title>
        <authorList>
            <person name="Liu Q."/>
            <person name="Xin Y.-H."/>
        </authorList>
    </citation>
    <scope>NUCLEOTIDE SEQUENCE [LARGE SCALE GENOMIC DNA]</scope>
    <source>
        <strain evidence="4 5">CGMCC 4.6875</strain>
    </source>
</reference>
<dbReference type="AlphaFoldDB" id="A0A4Q2SBN4"/>
<dbReference type="Gene3D" id="3.40.630.30">
    <property type="match status" value="1"/>
</dbReference>